<dbReference type="GeneID" id="301814872"/>
<dbReference type="AlphaFoldDB" id="M4Z2A4"/>
<proteinExistence type="predicted"/>
<dbReference type="NCBIfam" id="NF040576">
    <property type="entry name" value="T2SS_GspM_XpsM"/>
    <property type="match status" value="1"/>
</dbReference>
<dbReference type="PATRIC" id="fig|1245469.3.peg.905"/>
<feature type="transmembrane region" description="Helical" evidence="1">
    <location>
        <begin position="16"/>
        <end position="41"/>
    </location>
</feature>
<dbReference type="OrthoDB" id="8453728at2"/>
<evidence type="ECO:0000313" key="3">
    <source>
        <dbReference type="Proteomes" id="UP000011841"/>
    </source>
</evidence>
<dbReference type="InterPro" id="IPR007690">
    <property type="entry name" value="T2SS_GspM"/>
</dbReference>
<dbReference type="GO" id="GO:0015627">
    <property type="term" value="C:type II protein secretion system complex"/>
    <property type="evidence" value="ECO:0007669"/>
    <property type="project" value="InterPro"/>
</dbReference>
<dbReference type="GO" id="GO:0015628">
    <property type="term" value="P:protein secretion by the type II secretion system"/>
    <property type="evidence" value="ECO:0007669"/>
    <property type="project" value="InterPro"/>
</dbReference>
<dbReference type="InterPro" id="IPR034756">
    <property type="entry name" value="T2SSM_b"/>
</dbReference>
<dbReference type="KEGG" id="aol:S58_08860"/>
<dbReference type="HOGENOM" id="CLU_1432042_0_0_5"/>
<keyword evidence="1" id="KW-1133">Transmembrane helix</keyword>
<keyword evidence="1" id="KW-0812">Transmembrane</keyword>
<sequence length="189" mass="20256">MSEWTKRRDALGRRGLFIVVNLALLALLFWGFVAPIAAMFAEREARIQQQQALLARLSAIAAQASPIEGLASETESQLQNGEFLTGANENVIAADLQTKLKTIMGNAGAQSRAIQSLPGRTVDQIKYSGARIDLSGPLSAVMRAVHAVESARPYLFIANAVLKSAPAMRPGTAEEPVLQAQLDIYGAVQ</sequence>
<dbReference type="Pfam" id="PF04612">
    <property type="entry name" value="T2SSM"/>
    <property type="match status" value="1"/>
</dbReference>
<organism evidence="2 3">
    <name type="scientific">Bradyrhizobium oligotrophicum S58</name>
    <dbReference type="NCBI Taxonomy" id="1245469"/>
    <lineage>
        <taxon>Bacteria</taxon>
        <taxon>Pseudomonadati</taxon>
        <taxon>Pseudomonadota</taxon>
        <taxon>Alphaproteobacteria</taxon>
        <taxon>Hyphomicrobiales</taxon>
        <taxon>Nitrobacteraceae</taxon>
        <taxon>Bradyrhizobium</taxon>
    </lineage>
</organism>
<gene>
    <name evidence="2" type="ORF">S58_08860</name>
</gene>
<evidence type="ECO:0008006" key="4">
    <source>
        <dbReference type="Google" id="ProtNLM"/>
    </source>
</evidence>
<accession>M4Z2A4</accession>
<dbReference type="eggNOG" id="ENOG503363D">
    <property type="taxonomic scope" value="Bacteria"/>
</dbReference>
<keyword evidence="1" id="KW-0472">Membrane</keyword>
<dbReference type="Proteomes" id="UP000011841">
    <property type="component" value="Chromosome"/>
</dbReference>
<dbReference type="STRING" id="1245469.S58_08860"/>
<dbReference type="EMBL" id="AP012603">
    <property type="protein sequence ID" value="BAM86897.1"/>
    <property type="molecule type" value="Genomic_DNA"/>
</dbReference>
<reference evidence="2 3" key="1">
    <citation type="journal article" date="2013" name="Appl. Environ. Microbiol.">
        <title>Genome analysis suggests that the soil oligotrophic bacterium Agromonas oligotrophica (Bradyrhizobium oligotrophicum) is a nitrogen-fixing symbiont of Aeschynomene indica.</title>
        <authorList>
            <person name="Okubo T."/>
            <person name="Fukushima S."/>
            <person name="Itakura M."/>
            <person name="Oshima K."/>
            <person name="Longtonglang A."/>
            <person name="Teaumroong N."/>
            <person name="Mitsui H."/>
            <person name="Hattori M."/>
            <person name="Hattori R."/>
            <person name="Hattori T."/>
            <person name="Minamisawa K."/>
        </authorList>
    </citation>
    <scope>NUCLEOTIDE SEQUENCE [LARGE SCALE GENOMIC DNA]</scope>
    <source>
        <strain evidence="2 3">S58</strain>
    </source>
</reference>
<protein>
    <recommendedName>
        <fullName evidence="4">General secretion pathway protein M</fullName>
    </recommendedName>
</protein>
<evidence type="ECO:0000256" key="1">
    <source>
        <dbReference type="SAM" id="Phobius"/>
    </source>
</evidence>
<name>M4Z2A4_9BRAD</name>
<dbReference type="RefSeq" id="WP_015664032.1">
    <property type="nucleotide sequence ID" value="NC_020453.1"/>
</dbReference>
<evidence type="ECO:0000313" key="2">
    <source>
        <dbReference type="EMBL" id="BAM86897.1"/>
    </source>
</evidence>
<dbReference type="Pfam" id="PF10741">
    <property type="entry name" value="T2SSM_b"/>
    <property type="match status" value="1"/>
</dbReference>
<keyword evidence="3" id="KW-1185">Reference proteome</keyword>